<keyword evidence="2" id="KW-1185">Reference proteome</keyword>
<protein>
    <submittedName>
        <fullName evidence="1">Uncharacterized protein</fullName>
    </submittedName>
</protein>
<gene>
    <name evidence="1" type="ORF">IWQ57_002625</name>
</gene>
<evidence type="ECO:0000313" key="1">
    <source>
        <dbReference type="EMBL" id="KAJ2770523.1"/>
    </source>
</evidence>
<reference evidence="1" key="1">
    <citation type="submission" date="2022-07" db="EMBL/GenBank/DDBJ databases">
        <title>Phylogenomic reconstructions and comparative analyses of Kickxellomycotina fungi.</title>
        <authorList>
            <person name="Reynolds N.K."/>
            <person name="Stajich J.E."/>
            <person name="Barry K."/>
            <person name="Grigoriev I.V."/>
            <person name="Crous P."/>
            <person name="Smith M.E."/>
        </authorList>
    </citation>
    <scope>NUCLEOTIDE SEQUENCE</scope>
    <source>
        <strain evidence="1">CBS 109366</strain>
    </source>
</reference>
<dbReference type="Proteomes" id="UP001140234">
    <property type="component" value="Unassembled WGS sequence"/>
</dbReference>
<comment type="caution">
    <text evidence="1">The sequence shown here is derived from an EMBL/GenBank/DDBJ whole genome shotgun (WGS) entry which is preliminary data.</text>
</comment>
<evidence type="ECO:0000313" key="2">
    <source>
        <dbReference type="Proteomes" id="UP001140234"/>
    </source>
</evidence>
<organism evidence="1 2">
    <name type="scientific">Coemansia nantahalensis</name>
    <dbReference type="NCBI Taxonomy" id="2789366"/>
    <lineage>
        <taxon>Eukaryota</taxon>
        <taxon>Fungi</taxon>
        <taxon>Fungi incertae sedis</taxon>
        <taxon>Zoopagomycota</taxon>
        <taxon>Kickxellomycotina</taxon>
        <taxon>Kickxellomycetes</taxon>
        <taxon>Kickxellales</taxon>
        <taxon>Kickxellaceae</taxon>
        <taxon>Coemansia</taxon>
    </lineage>
</organism>
<dbReference type="EMBL" id="JANBUJ010000713">
    <property type="protein sequence ID" value="KAJ2770523.1"/>
    <property type="molecule type" value="Genomic_DNA"/>
</dbReference>
<accession>A0ACC1JZR0</accession>
<name>A0ACC1JZR0_9FUNG</name>
<proteinExistence type="predicted"/>
<sequence>MELAGRARTRLAGVLSGRSGGLAIAVRVALAATTVASAVVSSILLYGVFYRLYVPQLLHEAPVYLQYAAWPGANATAVVDFVPASDYKFLSTSQAYSVVLDLDVPTSDVNEQIGNFMIAVEMRSRQGAVMHQSARPSIVPYQSRVVRLMRTAVHAVPLALGLSRESLRLHVPLIDDMYDKRQSPITHAHISLSRPLQVYSARITVRAQFTGLRYWMYHWSVPAALVFVSFGAVWQLVVSAIAWAIIESHTRQNPLTPARHALTSSEDPAPEDGSGAALRKIAFSPRHLSGGFLAAPIARALNLADPPPQQVPRQGGGDDDDDESSEPEEQSVPDIPGGDSSDTSDAGADAGAGPSAPTPTAQATTRRPSALSLRHRSPGTKQPD</sequence>